<evidence type="ECO:0000313" key="3">
    <source>
        <dbReference type="Proteomes" id="UP000000591"/>
    </source>
</evidence>
<dbReference type="GO" id="GO:0016514">
    <property type="term" value="C:SWI/SNF complex"/>
    <property type="evidence" value="ECO:0000318"/>
    <property type="project" value="GO_Central"/>
</dbReference>
<dbReference type="GO" id="GO:0006338">
    <property type="term" value="P:chromatin remodeling"/>
    <property type="evidence" value="ECO:0000318"/>
    <property type="project" value="GO_Central"/>
</dbReference>
<dbReference type="Pfam" id="PF00022">
    <property type="entry name" value="Actin"/>
    <property type="match status" value="2"/>
</dbReference>
<dbReference type="GO" id="GO:0005198">
    <property type="term" value="F:structural molecule activity"/>
    <property type="evidence" value="ECO:0007669"/>
    <property type="project" value="EnsemblFungi"/>
</dbReference>
<organism evidence="2 3">
    <name type="scientific">Eremothecium gossypii (strain ATCC 10895 / CBS 109.51 / FGSC 9923 / NRRL Y-1056)</name>
    <name type="common">Yeast</name>
    <name type="synonym">Ashbya gossypii</name>
    <dbReference type="NCBI Taxonomy" id="284811"/>
    <lineage>
        <taxon>Eukaryota</taxon>
        <taxon>Fungi</taxon>
        <taxon>Dikarya</taxon>
        <taxon>Ascomycota</taxon>
        <taxon>Saccharomycotina</taxon>
        <taxon>Saccharomycetes</taxon>
        <taxon>Saccharomycetales</taxon>
        <taxon>Saccharomycetaceae</taxon>
        <taxon>Eremothecium</taxon>
    </lineage>
</organism>
<dbReference type="GO" id="GO:0003682">
    <property type="term" value="F:chromatin binding"/>
    <property type="evidence" value="ECO:0000318"/>
    <property type="project" value="GO_Central"/>
</dbReference>
<protein>
    <submittedName>
        <fullName evidence="2">ACR184Cp</fullName>
    </submittedName>
</protein>
<dbReference type="GO" id="GO:0006368">
    <property type="term" value="P:transcription elongation by RNA polymerase II"/>
    <property type="evidence" value="ECO:0007669"/>
    <property type="project" value="EnsemblFungi"/>
</dbReference>
<dbReference type="InterPro" id="IPR004000">
    <property type="entry name" value="Actin"/>
</dbReference>
<dbReference type="InterPro" id="IPR043129">
    <property type="entry name" value="ATPase_NBD"/>
</dbReference>
<dbReference type="eggNOG" id="KOG0679">
    <property type="taxonomic scope" value="Eukaryota"/>
</dbReference>
<dbReference type="HOGENOM" id="CLU_566415_0_0_1"/>
<evidence type="ECO:0000313" key="2">
    <source>
        <dbReference type="EMBL" id="AAS51410.1"/>
    </source>
</evidence>
<dbReference type="GO" id="GO:0035267">
    <property type="term" value="C:NuA4 histone acetyltransferase complex"/>
    <property type="evidence" value="ECO:0000318"/>
    <property type="project" value="GO_Central"/>
</dbReference>
<dbReference type="Gene3D" id="3.30.420.40">
    <property type="match status" value="2"/>
</dbReference>
<gene>
    <name evidence="2" type="ORF">AGOS_ACR184C</name>
</gene>
<dbReference type="RefSeq" id="NP_983586.1">
    <property type="nucleotide sequence ID" value="NM_208939.1"/>
</dbReference>
<reference evidence="2 3" key="1">
    <citation type="journal article" date="2004" name="Science">
        <title>The Ashbya gossypii genome as a tool for mapping the ancient Saccharomyces cerevisiae genome.</title>
        <authorList>
            <person name="Dietrich F.S."/>
            <person name="Voegeli S."/>
            <person name="Brachat S."/>
            <person name="Lerch A."/>
            <person name="Gates K."/>
            <person name="Steiner S."/>
            <person name="Mohr C."/>
            <person name="Pohlmann R."/>
            <person name="Luedi P."/>
            <person name="Choi S."/>
            <person name="Wing R.A."/>
            <person name="Flavier A."/>
            <person name="Gaffney T.D."/>
            <person name="Philippsen P."/>
        </authorList>
    </citation>
    <scope>NUCLEOTIDE SEQUENCE [LARGE SCALE GENOMIC DNA]</scope>
    <source>
        <strain evidence="3">ATCC 10895 / CBS 109.51 / FGSC 9923 / NRRL Y-1056</strain>
    </source>
</reference>
<dbReference type="GO" id="GO:0006337">
    <property type="term" value="P:nucleosome disassembly"/>
    <property type="evidence" value="ECO:0007669"/>
    <property type="project" value="EnsemblFungi"/>
</dbReference>
<dbReference type="SUPFAM" id="SSF53067">
    <property type="entry name" value="Actin-like ATPase domain"/>
    <property type="match status" value="2"/>
</dbReference>
<dbReference type="GO" id="GO:0006357">
    <property type="term" value="P:regulation of transcription by RNA polymerase II"/>
    <property type="evidence" value="ECO:0000318"/>
    <property type="project" value="GO_Central"/>
</dbReference>
<dbReference type="EMBL" id="AE016816">
    <property type="protein sequence ID" value="AAS51410.1"/>
    <property type="molecule type" value="Genomic_DNA"/>
</dbReference>
<accession>Q75BT7</accession>
<dbReference type="GO" id="GO:0045944">
    <property type="term" value="P:positive regulation of transcription by RNA polymerase II"/>
    <property type="evidence" value="ECO:0007669"/>
    <property type="project" value="EnsemblFungi"/>
</dbReference>
<dbReference type="Gene3D" id="3.90.640.10">
    <property type="entry name" value="Actin, Chain A, domain 4"/>
    <property type="match status" value="1"/>
</dbReference>
<dbReference type="SMART" id="SM00268">
    <property type="entry name" value="ACTIN"/>
    <property type="match status" value="1"/>
</dbReference>
<dbReference type="KEGG" id="ago:AGOS_ACR184C"/>
<keyword evidence="3" id="KW-1185">Reference proteome</keyword>
<comment type="similarity">
    <text evidence="1">Belongs to the actin family.</text>
</comment>
<sequence>MALEKAVVLHFGKHSTVAGFSNRDLPQCMLPSAYLMPDGGEPVYGLYELMQAKEHDIYTLFDNRGVPTDWEMLERFCRWIYATQLRVGPEELPVCITVPPDLSATVRSQFHELVLCKLRAPVLQLISEPLAVTLSLGRSTALVVDVGASKVTVTPIVDGSVVKTGILRSRYAGDFLDFQLMKALDDRPDGTSLYHWQQSRTWMRDFKNTMLQVSLMRLSEVEKQLQKQSISFIPIPLEGRKHFLFKRQKTVTWDLKQCYRIPESLFDPSSVSPEFDSADGLSDLVGKAIKKCAASITSSNGSAAQPAAAGLPSATPEQIHAALLTNVVIIGGTSLLQGLEQRLVNDLSLQFPQYKLSTYATPAHVDRQLQSWQGGVNMCHLPDWKLGSWVTKQEYLESLDK</sequence>
<name>Q75BT7_EREGS</name>
<evidence type="ECO:0000256" key="1">
    <source>
        <dbReference type="RuleBase" id="RU000487"/>
    </source>
</evidence>
<reference evidence="3" key="2">
    <citation type="journal article" date="2013" name="G3 (Bethesda)">
        <title>Genomes of Ashbya fungi isolated from insects reveal four mating-type loci, numerous translocations, lack of transposons, and distinct gene duplications.</title>
        <authorList>
            <person name="Dietrich F.S."/>
            <person name="Voegeli S."/>
            <person name="Kuo S."/>
            <person name="Philippsen P."/>
        </authorList>
    </citation>
    <scope>GENOME REANNOTATION</scope>
    <source>
        <strain evidence="3">ATCC 10895 / CBS 109.51 / FGSC 9923 / NRRL Y-1056</strain>
    </source>
</reference>
<dbReference type="OrthoDB" id="5132116at2759"/>
<dbReference type="STRING" id="284811.Q75BT7"/>
<dbReference type="FunCoup" id="Q75BT7">
    <property type="interactions" value="344"/>
</dbReference>
<dbReference type="GO" id="GO:0016586">
    <property type="term" value="C:RSC-type complex"/>
    <property type="evidence" value="ECO:0007669"/>
    <property type="project" value="EnsemblFungi"/>
</dbReference>
<dbReference type="AlphaFoldDB" id="Q75BT7"/>
<dbReference type="Proteomes" id="UP000000591">
    <property type="component" value="Chromosome III"/>
</dbReference>
<proteinExistence type="inferred from homology"/>
<dbReference type="GeneID" id="4619718"/>
<dbReference type="InParanoid" id="Q75BT7"/>
<dbReference type="OMA" id="WDRQFGA"/>
<dbReference type="PANTHER" id="PTHR11937">
    <property type="entry name" value="ACTIN"/>
    <property type="match status" value="1"/>
</dbReference>